<gene>
    <name evidence="3" type="ORF">EFD62_13715</name>
</gene>
<dbReference type="Gene3D" id="1.20.120.1490">
    <property type="match status" value="2"/>
</dbReference>
<reference evidence="4" key="1">
    <citation type="submission" date="2018-11" db="EMBL/GenBank/DDBJ databases">
        <title>Genome sequencing of a novel mesophilic and cellulolytic organism within the genus Hungateiclostridium.</title>
        <authorList>
            <person name="Rettenmaier R."/>
            <person name="Liebl W."/>
            <person name="Zverlov V."/>
        </authorList>
    </citation>
    <scope>NUCLEOTIDE SEQUENCE [LARGE SCALE GENOMIC DNA]</scope>
    <source>
        <strain evidence="4">N2K1</strain>
    </source>
</reference>
<evidence type="ECO:0000313" key="3">
    <source>
        <dbReference type="EMBL" id="RXE58150.1"/>
    </source>
</evidence>
<dbReference type="Proteomes" id="UP000289166">
    <property type="component" value="Unassembled WGS sequence"/>
</dbReference>
<evidence type="ECO:0000256" key="1">
    <source>
        <dbReference type="SAM" id="Coils"/>
    </source>
</evidence>
<dbReference type="RefSeq" id="WP_069195972.1">
    <property type="nucleotide sequence ID" value="NZ_RLII01000023.1"/>
</dbReference>
<organism evidence="3 4">
    <name type="scientific">Acetivibrio mesophilus</name>
    <dbReference type="NCBI Taxonomy" id="2487273"/>
    <lineage>
        <taxon>Bacteria</taxon>
        <taxon>Bacillati</taxon>
        <taxon>Bacillota</taxon>
        <taxon>Clostridia</taxon>
        <taxon>Eubacteriales</taxon>
        <taxon>Oscillospiraceae</taxon>
        <taxon>Acetivibrio</taxon>
    </lineage>
</organism>
<protein>
    <submittedName>
        <fullName evidence="3">Uncharacterized protein</fullName>
    </submittedName>
</protein>
<name>A0A4Q0I1J7_9FIRM</name>
<comment type="caution">
    <text evidence="3">The sequence shown here is derived from an EMBL/GenBank/DDBJ whole genome shotgun (WGS) entry which is preliminary data.</text>
</comment>
<feature type="chain" id="PRO_5020626911" evidence="2">
    <location>
        <begin position="24"/>
        <end position="291"/>
    </location>
</feature>
<dbReference type="AlphaFoldDB" id="A0A4Q0I1J7"/>
<keyword evidence="1" id="KW-0175">Coiled coil</keyword>
<feature type="coiled-coil region" evidence="1">
    <location>
        <begin position="175"/>
        <end position="276"/>
    </location>
</feature>
<evidence type="ECO:0000313" key="4">
    <source>
        <dbReference type="Proteomes" id="UP000289166"/>
    </source>
</evidence>
<accession>A0A4Q0I1J7</accession>
<dbReference type="OrthoDB" id="9997437at2"/>
<sequence>MKRVAGCLLTAAVVFSVTTSAFASKAPIQNEIYNKPIGQIIHPKHVESLIEKEEVAKIKALYEADIAKLEESLKALHEEIKALGKVKPVDEEAMAELKKEDKELHDKLKAKRDELNKAIERAKMVLRYGEEATTQIETAQAKFAAEESKIKERIEAIKAEIAALLAAETVDEDAVAKLREEEKALHDELKTKRDELKNQIDRIKLIAEYGKDVIVQIEEQQALFEKKIIALEEKKNEVKAKLKELRAAKPVDKDAVEELMKEEKILNDQIRLEKETLANIINEILYAAIAN</sequence>
<evidence type="ECO:0000256" key="2">
    <source>
        <dbReference type="SAM" id="SignalP"/>
    </source>
</evidence>
<feature type="coiled-coil region" evidence="1">
    <location>
        <begin position="52"/>
        <end position="125"/>
    </location>
</feature>
<keyword evidence="4" id="KW-1185">Reference proteome</keyword>
<feature type="signal peptide" evidence="2">
    <location>
        <begin position="1"/>
        <end position="23"/>
    </location>
</feature>
<keyword evidence="2" id="KW-0732">Signal</keyword>
<dbReference type="EMBL" id="RLII01000023">
    <property type="protein sequence ID" value="RXE58150.1"/>
    <property type="molecule type" value="Genomic_DNA"/>
</dbReference>
<proteinExistence type="predicted"/>